<dbReference type="PANTHER" id="PTHR47099">
    <property type="entry name" value="METHYLCOBAMIDE:COM METHYLTRANSFERASE MTBA"/>
    <property type="match status" value="1"/>
</dbReference>
<evidence type="ECO:0000259" key="1">
    <source>
        <dbReference type="Pfam" id="PF01208"/>
    </source>
</evidence>
<dbReference type="SUPFAM" id="SSF51726">
    <property type="entry name" value="UROD/MetE-like"/>
    <property type="match status" value="1"/>
</dbReference>
<dbReference type="InterPro" id="IPR052024">
    <property type="entry name" value="Methanogen_methyltrans"/>
</dbReference>
<name>A0A7C4PKV6_9CHLR</name>
<gene>
    <name evidence="2" type="ORF">ENT37_02235</name>
</gene>
<evidence type="ECO:0000313" key="2">
    <source>
        <dbReference type="EMBL" id="HGS20668.1"/>
    </source>
</evidence>
<dbReference type="GO" id="GO:0004853">
    <property type="term" value="F:uroporphyrinogen decarboxylase activity"/>
    <property type="evidence" value="ECO:0007669"/>
    <property type="project" value="InterPro"/>
</dbReference>
<sequence>MQTMTGKERIHNILKRKPVDRIGLFEHFWNDTHRAWVEQGWISPEESFEDHFGYDLQLFWAFNMVADLDFEPETIEETEETILQRDGNGALLRRHKLHDSTPEHVDFLVKERQAWEEWIKPKLTPDRRRINFEGYRKARQDADKKGRFFCWSGVNVFELMHPICGHEYMLMGMALDPDWVKDMVNTYAELTINLQEILFSEEGYPDGIWFYEDMGYKQHPFMSPRMYREIIQPGHQRTIQWAKSKGCPVIMHSCGYVEPLVPGMLEAGIDCLQVIEVKAGMDLLRLYHTFGDRLSFMGGIDVRVLYNNDKREIDRELEQKIPVVKNKYGYVLHSDHSIPSNVTHDTYAYFIERGLELGRYSRVSR</sequence>
<dbReference type="GO" id="GO:0006779">
    <property type="term" value="P:porphyrin-containing compound biosynthetic process"/>
    <property type="evidence" value="ECO:0007669"/>
    <property type="project" value="InterPro"/>
</dbReference>
<feature type="domain" description="Uroporphyrinogen decarboxylase (URO-D)" evidence="1">
    <location>
        <begin position="163"/>
        <end position="352"/>
    </location>
</feature>
<dbReference type="InterPro" id="IPR000257">
    <property type="entry name" value="Uroporphyrinogen_deCOase"/>
</dbReference>
<dbReference type="AlphaFoldDB" id="A0A7C4PKV6"/>
<proteinExistence type="predicted"/>
<comment type="caution">
    <text evidence="2">The sequence shown here is derived from an EMBL/GenBank/DDBJ whole genome shotgun (WGS) entry which is preliminary data.</text>
</comment>
<dbReference type="EMBL" id="DSYK01000114">
    <property type="protein sequence ID" value="HGS20668.1"/>
    <property type="molecule type" value="Genomic_DNA"/>
</dbReference>
<dbReference type="Pfam" id="PF01208">
    <property type="entry name" value="URO-D"/>
    <property type="match status" value="1"/>
</dbReference>
<dbReference type="Gene3D" id="3.20.20.210">
    <property type="match status" value="1"/>
</dbReference>
<reference evidence="2" key="1">
    <citation type="journal article" date="2020" name="mSystems">
        <title>Genome- and Community-Level Interaction Insights into Carbon Utilization and Element Cycling Functions of Hydrothermarchaeota in Hydrothermal Sediment.</title>
        <authorList>
            <person name="Zhou Z."/>
            <person name="Liu Y."/>
            <person name="Xu W."/>
            <person name="Pan J."/>
            <person name="Luo Z.H."/>
            <person name="Li M."/>
        </authorList>
    </citation>
    <scope>NUCLEOTIDE SEQUENCE [LARGE SCALE GENOMIC DNA]</scope>
    <source>
        <strain evidence="2">SpSt-573</strain>
    </source>
</reference>
<dbReference type="InterPro" id="IPR038071">
    <property type="entry name" value="UROD/MetE-like_sf"/>
</dbReference>
<organism evidence="2">
    <name type="scientific">Anaerolinea thermolimosa</name>
    <dbReference type="NCBI Taxonomy" id="229919"/>
    <lineage>
        <taxon>Bacteria</taxon>
        <taxon>Bacillati</taxon>
        <taxon>Chloroflexota</taxon>
        <taxon>Anaerolineae</taxon>
        <taxon>Anaerolineales</taxon>
        <taxon>Anaerolineaceae</taxon>
        <taxon>Anaerolinea</taxon>
    </lineage>
</organism>
<dbReference type="PANTHER" id="PTHR47099:SF1">
    <property type="entry name" value="METHYLCOBAMIDE:COM METHYLTRANSFERASE MTBA"/>
    <property type="match status" value="1"/>
</dbReference>
<protein>
    <recommendedName>
        <fullName evidence="1">Uroporphyrinogen decarboxylase (URO-D) domain-containing protein</fullName>
    </recommendedName>
</protein>
<accession>A0A7C4PKV6</accession>